<evidence type="ECO:0000313" key="2">
    <source>
        <dbReference type="Proteomes" id="UP001066276"/>
    </source>
</evidence>
<dbReference type="Gene3D" id="3.30.250.20">
    <property type="entry name" value="L1 transposable element, C-terminal domain"/>
    <property type="match status" value="1"/>
</dbReference>
<accession>A0AAV7N4E2</accession>
<protein>
    <submittedName>
        <fullName evidence="1">Uncharacterized protein</fullName>
    </submittedName>
</protein>
<dbReference type="EMBL" id="JANPWB010000013">
    <property type="protein sequence ID" value="KAJ1110124.1"/>
    <property type="molecule type" value="Genomic_DNA"/>
</dbReference>
<dbReference type="Proteomes" id="UP001066276">
    <property type="component" value="Chromosome 9"/>
</dbReference>
<gene>
    <name evidence="1" type="ORF">NDU88_007479</name>
</gene>
<organism evidence="1 2">
    <name type="scientific">Pleurodeles waltl</name>
    <name type="common">Iberian ribbed newt</name>
    <dbReference type="NCBI Taxonomy" id="8319"/>
    <lineage>
        <taxon>Eukaryota</taxon>
        <taxon>Metazoa</taxon>
        <taxon>Chordata</taxon>
        <taxon>Craniata</taxon>
        <taxon>Vertebrata</taxon>
        <taxon>Euteleostomi</taxon>
        <taxon>Amphibia</taxon>
        <taxon>Batrachia</taxon>
        <taxon>Caudata</taxon>
        <taxon>Salamandroidea</taxon>
        <taxon>Salamandridae</taxon>
        <taxon>Pleurodelinae</taxon>
        <taxon>Pleurodeles</taxon>
    </lineage>
</organism>
<reference evidence="1" key="1">
    <citation type="journal article" date="2022" name="bioRxiv">
        <title>Sequencing and chromosome-scale assembly of the giantPleurodeles waltlgenome.</title>
        <authorList>
            <person name="Brown T."/>
            <person name="Elewa A."/>
            <person name="Iarovenko S."/>
            <person name="Subramanian E."/>
            <person name="Araus A.J."/>
            <person name="Petzold A."/>
            <person name="Susuki M."/>
            <person name="Suzuki K.-i.T."/>
            <person name="Hayashi T."/>
            <person name="Toyoda A."/>
            <person name="Oliveira C."/>
            <person name="Osipova E."/>
            <person name="Leigh N.D."/>
            <person name="Simon A."/>
            <person name="Yun M.H."/>
        </authorList>
    </citation>
    <scope>NUCLEOTIDE SEQUENCE</scope>
    <source>
        <strain evidence="1">20211129_DDA</strain>
        <tissue evidence="1">Liver</tissue>
    </source>
</reference>
<dbReference type="AlphaFoldDB" id="A0AAV7N4E2"/>
<comment type="caution">
    <text evidence="1">The sequence shown here is derived from an EMBL/GenBank/DDBJ whole genome shotgun (WGS) entry which is preliminary data.</text>
</comment>
<sequence>MEQYSTPVLVPQRQTHMGCPHMGCTEGIWEAPALAEEPSCSELLAAIQGSHVVLEGKIKAVAVEVNLLRTDLRKVSDKVKVVEGSIVDLQAEISIYPDNTNKCVLEVKAQLRAINIRYMLLYLARLKVLSGGKSHFFEHPEEVWRWLEVWEKSGTGRSVRPTRGAARASGVDDTDWRKRGESLTQISAQGPAGSGGRVEIQQDGTMAVVVHELTDEY</sequence>
<dbReference type="InterPro" id="IPR042566">
    <property type="entry name" value="L1_C"/>
</dbReference>
<name>A0AAV7N4E2_PLEWA</name>
<evidence type="ECO:0000313" key="1">
    <source>
        <dbReference type="EMBL" id="KAJ1110124.1"/>
    </source>
</evidence>
<keyword evidence="2" id="KW-1185">Reference proteome</keyword>
<proteinExistence type="predicted"/>